<dbReference type="EMBL" id="NCKV01003343">
    <property type="protein sequence ID" value="RWS25830.1"/>
    <property type="molecule type" value="Genomic_DNA"/>
</dbReference>
<accession>A0A443SE80</accession>
<evidence type="ECO:0000313" key="12">
    <source>
        <dbReference type="Proteomes" id="UP000288716"/>
    </source>
</evidence>
<dbReference type="EC" id="6.3.1.14" evidence="3 9"/>
<keyword evidence="6 9" id="KW-0547">Nucleotide-binding</keyword>
<evidence type="ECO:0000256" key="6">
    <source>
        <dbReference type="ARBA" id="ARBA00022741"/>
    </source>
</evidence>
<dbReference type="UniPathway" id="UPA00559"/>
<evidence type="ECO:0000259" key="10">
    <source>
        <dbReference type="Pfam" id="PF01902"/>
    </source>
</evidence>
<evidence type="ECO:0000313" key="11">
    <source>
        <dbReference type="EMBL" id="RWS25830.1"/>
    </source>
</evidence>
<protein>
    <recommendedName>
        <fullName evidence="4 9">Diphthine--ammonia ligase</fullName>
        <ecNumber evidence="3 9">6.3.1.14</ecNumber>
    </recommendedName>
</protein>
<dbReference type="PANTHER" id="PTHR12196:SF2">
    <property type="entry name" value="DIPHTHINE--AMMONIA LIGASE"/>
    <property type="match status" value="1"/>
</dbReference>
<dbReference type="AlphaFoldDB" id="A0A443SE80"/>
<evidence type="ECO:0000256" key="1">
    <source>
        <dbReference type="ARBA" id="ARBA00005156"/>
    </source>
</evidence>
<dbReference type="GO" id="GO:0017178">
    <property type="term" value="F:diphthine-ammonia ligase activity"/>
    <property type="evidence" value="ECO:0007669"/>
    <property type="project" value="UniProtKB-UniRule"/>
</dbReference>
<evidence type="ECO:0000256" key="4">
    <source>
        <dbReference type="ARBA" id="ARBA00018426"/>
    </source>
</evidence>
<dbReference type="CDD" id="cd01994">
    <property type="entry name" value="AANH_PF0828-like"/>
    <property type="match status" value="1"/>
</dbReference>
<dbReference type="NCBIfam" id="TIGR00290">
    <property type="entry name" value="MJ0570_dom"/>
    <property type="match status" value="1"/>
</dbReference>
<evidence type="ECO:0000256" key="7">
    <source>
        <dbReference type="ARBA" id="ARBA00022840"/>
    </source>
</evidence>
<evidence type="ECO:0000256" key="3">
    <source>
        <dbReference type="ARBA" id="ARBA00012089"/>
    </source>
</evidence>
<sequence length="259" mass="29183">MKVVALVSGGKDSCYNMCLCVKDGHEIVALVNLYPSKESESGDELDSFMYQTVGHQALSYYSEAIGIPLFRREITGKPVDQSYDYKEDKHDKDEVEDLYRILKQLKDDNIEFDAISVGAIHSNYQRIRAQNVCDRLGIKMLAYLWGRDQKELLSEMIDNDIDAILIKVAAMGLNAEKHLGKSIKEMYPTLLQLNEKYGINVCGEGGEYETLTLNCPLFKKKLVIDESETIVHSDDAFAAVAYLKPLKISVIDKISKNVV</sequence>
<dbReference type="GO" id="GO:0005524">
    <property type="term" value="F:ATP binding"/>
    <property type="evidence" value="ECO:0007669"/>
    <property type="project" value="UniProtKB-UniRule"/>
</dbReference>
<keyword evidence="5 9" id="KW-0436">Ligase</keyword>
<dbReference type="InterPro" id="IPR014729">
    <property type="entry name" value="Rossmann-like_a/b/a_fold"/>
</dbReference>
<dbReference type="SUPFAM" id="SSF52402">
    <property type="entry name" value="Adenine nucleotide alpha hydrolases-like"/>
    <property type="match status" value="1"/>
</dbReference>
<keyword evidence="7 9" id="KW-0067">ATP-binding</keyword>
<comment type="function">
    <text evidence="9">Amidase that catalyzes the last step of diphthamide biosynthesis using ammonium and ATP.</text>
</comment>
<dbReference type="GO" id="GO:0017183">
    <property type="term" value="P:protein histidyl modification to diphthamide"/>
    <property type="evidence" value="ECO:0007669"/>
    <property type="project" value="UniProtKB-UniPathway"/>
</dbReference>
<dbReference type="Pfam" id="PF01902">
    <property type="entry name" value="Diphthami_syn_2"/>
    <property type="match status" value="1"/>
</dbReference>
<feature type="domain" description="Diphthamide synthase" evidence="10">
    <location>
        <begin position="1"/>
        <end position="240"/>
    </location>
</feature>
<comment type="similarity">
    <text evidence="2 9">Belongs to the Diphthine--ammonia ligase family.</text>
</comment>
<dbReference type="OrthoDB" id="686384at2759"/>
<comment type="pathway">
    <text evidence="1 9">Protein modification; peptidyl-diphthamide biosynthesis.</text>
</comment>
<evidence type="ECO:0000256" key="8">
    <source>
        <dbReference type="ARBA" id="ARBA00048108"/>
    </source>
</evidence>
<gene>
    <name evidence="11" type="ORF">B4U80_06675</name>
</gene>
<comment type="catalytic activity">
    <reaction evidence="8 9">
        <text>diphthine-[translation elongation factor 2] + NH4(+) + ATP = diphthamide-[translation elongation factor 2] + AMP + diphosphate + H(+)</text>
        <dbReference type="Rhea" id="RHEA:19753"/>
        <dbReference type="Rhea" id="RHEA-COMP:10172"/>
        <dbReference type="Rhea" id="RHEA-COMP:10174"/>
        <dbReference type="ChEBI" id="CHEBI:15378"/>
        <dbReference type="ChEBI" id="CHEBI:16692"/>
        <dbReference type="ChEBI" id="CHEBI:28938"/>
        <dbReference type="ChEBI" id="CHEBI:30616"/>
        <dbReference type="ChEBI" id="CHEBI:33019"/>
        <dbReference type="ChEBI" id="CHEBI:82696"/>
        <dbReference type="ChEBI" id="CHEBI:456215"/>
        <dbReference type="EC" id="6.3.1.14"/>
    </reaction>
</comment>
<evidence type="ECO:0000256" key="9">
    <source>
        <dbReference type="PIRNR" id="PIRNR039123"/>
    </source>
</evidence>
<comment type="caution">
    <text evidence="11">The sequence shown here is derived from an EMBL/GenBank/DDBJ whole genome shotgun (WGS) entry which is preliminary data.</text>
</comment>
<dbReference type="FunFam" id="3.40.50.620:FF:000145">
    <property type="entry name" value="ATP-binding domain containing protein"/>
    <property type="match status" value="1"/>
</dbReference>
<dbReference type="VEuPathDB" id="VectorBase:LDEU006211"/>
<evidence type="ECO:0000256" key="5">
    <source>
        <dbReference type="ARBA" id="ARBA00022598"/>
    </source>
</evidence>
<dbReference type="FunFam" id="3.90.1490.10:FF:000001">
    <property type="entry name" value="Diphthine--ammonia ligase"/>
    <property type="match status" value="1"/>
</dbReference>
<reference evidence="11 12" key="1">
    <citation type="journal article" date="2018" name="Gigascience">
        <title>Genomes of trombidid mites reveal novel predicted allergens and laterally-transferred genes associated with secondary metabolism.</title>
        <authorList>
            <person name="Dong X."/>
            <person name="Chaisiri K."/>
            <person name="Xia D."/>
            <person name="Armstrong S.D."/>
            <person name="Fang Y."/>
            <person name="Donnelly M.J."/>
            <person name="Kadowaki T."/>
            <person name="McGarry J.W."/>
            <person name="Darby A.C."/>
            <person name="Makepeace B.L."/>
        </authorList>
    </citation>
    <scope>NUCLEOTIDE SEQUENCE [LARGE SCALE GENOMIC DNA]</scope>
    <source>
        <strain evidence="11">UoL-UT</strain>
    </source>
</reference>
<dbReference type="InterPro" id="IPR030662">
    <property type="entry name" value="DPH6/MJ0570"/>
</dbReference>
<evidence type="ECO:0000256" key="2">
    <source>
        <dbReference type="ARBA" id="ARBA00008496"/>
    </source>
</evidence>
<dbReference type="Gene3D" id="3.40.50.620">
    <property type="entry name" value="HUPs"/>
    <property type="match status" value="1"/>
</dbReference>
<organism evidence="11 12">
    <name type="scientific">Leptotrombidium deliense</name>
    <dbReference type="NCBI Taxonomy" id="299467"/>
    <lineage>
        <taxon>Eukaryota</taxon>
        <taxon>Metazoa</taxon>
        <taxon>Ecdysozoa</taxon>
        <taxon>Arthropoda</taxon>
        <taxon>Chelicerata</taxon>
        <taxon>Arachnida</taxon>
        <taxon>Acari</taxon>
        <taxon>Acariformes</taxon>
        <taxon>Trombidiformes</taxon>
        <taxon>Prostigmata</taxon>
        <taxon>Anystina</taxon>
        <taxon>Parasitengona</taxon>
        <taxon>Trombiculoidea</taxon>
        <taxon>Trombiculidae</taxon>
        <taxon>Leptotrombidium</taxon>
    </lineage>
</organism>
<dbReference type="InterPro" id="IPR002761">
    <property type="entry name" value="Diphthami_syn_dom"/>
</dbReference>
<keyword evidence="12" id="KW-1185">Reference proteome</keyword>
<dbReference type="PANTHER" id="PTHR12196">
    <property type="entry name" value="DOMAIN OF UNKNOWN FUNCTION 71 DUF71 -CONTAINING PROTEIN"/>
    <property type="match status" value="1"/>
</dbReference>
<name>A0A443SE80_9ACAR</name>
<proteinExistence type="inferred from homology"/>
<dbReference type="STRING" id="299467.A0A443SE80"/>
<dbReference type="Gene3D" id="3.90.1490.10">
    <property type="entry name" value="putative n-type atp pyrophosphatase, domain 2"/>
    <property type="match status" value="1"/>
</dbReference>
<dbReference type="Proteomes" id="UP000288716">
    <property type="component" value="Unassembled WGS sequence"/>
</dbReference>
<dbReference type="PIRSF" id="PIRSF039123">
    <property type="entry name" value="Diphthamide_synthase"/>
    <property type="match status" value="1"/>
</dbReference>